<protein>
    <submittedName>
        <fullName evidence="2">Uncharacterized protein</fullName>
    </submittedName>
</protein>
<dbReference type="EMBL" id="JANBTW010000005">
    <property type="protein sequence ID" value="KAJ2680468.1"/>
    <property type="molecule type" value="Genomic_DNA"/>
</dbReference>
<comment type="caution">
    <text evidence="2">The sequence shown here is derived from an EMBL/GenBank/DDBJ whole genome shotgun (WGS) entry which is preliminary data.</text>
</comment>
<dbReference type="OrthoDB" id="5551119at2759"/>
<evidence type="ECO:0000313" key="3">
    <source>
        <dbReference type="Proteomes" id="UP001151518"/>
    </source>
</evidence>
<evidence type="ECO:0000256" key="1">
    <source>
        <dbReference type="SAM" id="MobiDB-lite"/>
    </source>
</evidence>
<feature type="region of interest" description="Disordered" evidence="1">
    <location>
        <begin position="30"/>
        <end position="115"/>
    </location>
</feature>
<organism evidence="2 3">
    <name type="scientific">Coemansia spiralis</name>
    <dbReference type="NCBI Taxonomy" id="417178"/>
    <lineage>
        <taxon>Eukaryota</taxon>
        <taxon>Fungi</taxon>
        <taxon>Fungi incertae sedis</taxon>
        <taxon>Zoopagomycota</taxon>
        <taxon>Kickxellomycotina</taxon>
        <taxon>Kickxellomycetes</taxon>
        <taxon>Kickxellales</taxon>
        <taxon>Kickxellaceae</taxon>
        <taxon>Coemansia</taxon>
    </lineage>
</organism>
<evidence type="ECO:0000313" key="2">
    <source>
        <dbReference type="EMBL" id="KAJ2680468.1"/>
    </source>
</evidence>
<dbReference type="AlphaFoldDB" id="A0A9W8GC18"/>
<sequence>MPRRRHRRLEWTNSMQSHTTLVELTMLPGPANVATSTDVNSTTPQQPPSDANGNAADARPVQIRSVAGSFSQNTRAIASSHQNENSNGSGPLVRQSAMVTRSDSEQTNAGLDSPSSAKVYYGFGRRFKETLRRRFRIFSETVVPAHARSPSHGMDGYYAVAMH</sequence>
<proteinExistence type="predicted"/>
<feature type="compositionally biased region" description="Polar residues" evidence="1">
    <location>
        <begin position="68"/>
        <end position="89"/>
    </location>
</feature>
<gene>
    <name evidence="2" type="ORF">GGI25_000760</name>
</gene>
<name>A0A9W8GC18_9FUNG</name>
<feature type="compositionally biased region" description="Polar residues" evidence="1">
    <location>
        <begin position="97"/>
        <end position="115"/>
    </location>
</feature>
<reference evidence="2" key="1">
    <citation type="submission" date="2022-07" db="EMBL/GenBank/DDBJ databases">
        <title>Phylogenomic reconstructions and comparative analyses of Kickxellomycotina fungi.</title>
        <authorList>
            <person name="Reynolds N.K."/>
            <person name="Stajich J.E."/>
            <person name="Barry K."/>
            <person name="Grigoriev I.V."/>
            <person name="Crous P."/>
            <person name="Smith M.E."/>
        </authorList>
    </citation>
    <scope>NUCLEOTIDE SEQUENCE</scope>
    <source>
        <strain evidence="2">NRRL 3115</strain>
    </source>
</reference>
<feature type="compositionally biased region" description="Polar residues" evidence="1">
    <location>
        <begin position="33"/>
        <end position="52"/>
    </location>
</feature>
<accession>A0A9W8GC18</accession>
<dbReference type="Proteomes" id="UP001151518">
    <property type="component" value="Unassembled WGS sequence"/>
</dbReference>